<sequence length="168" mass="19399">MRVVKCSGIIRVAAFPFMAQLLEFIMECVRSFHPSSRSVQDATGKTIILLDAQFINYCLKILARKVVTSISIQDVGTRWEKHRVECVNIMNSRYMKKPRSPSKFPRNLLRSNLVQEVDDIAKLLCRINGKTNAHTFCTWMYVFIRTIEINKVDSIINWTEIISDNIGE</sequence>
<protein>
    <submittedName>
        <fullName evidence="1">Uncharacterized protein</fullName>
    </submittedName>
</protein>
<name>A0AA38FAM2_TAXCH</name>
<comment type="caution">
    <text evidence="1">The sequence shown here is derived from an EMBL/GenBank/DDBJ whole genome shotgun (WGS) entry which is preliminary data.</text>
</comment>
<proteinExistence type="predicted"/>
<dbReference type="AlphaFoldDB" id="A0AA38FAM2"/>
<accession>A0AA38FAM2</accession>
<evidence type="ECO:0000313" key="2">
    <source>
        <dbReference type="Proteomes" id="UP000824469"/>
    </source>
</evidence>
<dbReference type="Proteomes" id="UP000824469">
    <property type="component" value="Unassembled WGS sequence"/>
</dbReference>
<dbReference type="EMBL" id="JAHRHJ020000011">
    <property type="protein sequence ID" value="KAH9295150.1"/>
    <property type="molecule type" value="Genomic_DNA"/>
</dbReference>
<reference evidence="1 2" key="1">
    <citation type="journal article" date="2021" name="Nat. Plants">
        <title>The Taxus genome provides insights into paclitaxel biosynthesis.</title>
        <authorList>
            <person name="Xiong X."/>
            <person name="Gou J."/>
            <person name="Liao Q."/>
            <person name="Li Y."/>
            <person name="Zhou Q."/>
            <person name="Bi G."/>
            <person name="Li C."/>
            <person name="Du R."/>
            <person name="Wang X."/>
            <person name="Sun T."/>
            <person name="Guo L."/>
            <person name="Liang H."/>
            <person name="Lu P."/>
            <person name="Wu Y."/>
            <person name="Zhang Z."/>
            <person name="Ro D.K."/>
            <person name="Shang Y."/>
            <person name="Huang S."/>
            <person name="Yan J."/>
        </authorList>
    </citation>
    <scope>NUCLEOTIDE SEQUENCE [LARGE SCALE GENOMIC DNA]</scope>
    <source>
        <strain evidence="1">Ta-2019</strain>
    </source>
</reference>
<gene>
    <name evidence="1" type="ORF">KI387_038738</name>
</gene>
<keyword evidence="2" id="KW-1185">Reference proteome</keyword>
<organism evidence="1 2">
    <name type="scientific">Taxus chinensis</name>
    <name type="common">Chinese yew</name>
    <name type="synonym">Taxus wallichiana var. chinensis</name>
    <dbReference type="NCBI Taxonomy" id="29808"/>
    <lineage>
        <taxon>Eukaryota</taxon>
        <taxon>Viridiplantae</taxon>
        <taxon>Streptophyta</taxon>
        <taxon>Embryophyta</taxon>
        <taxon>Tracheophyta</taxon>
        <taxon>Spermatophyta</taxon>
        <taxon>Pinopsida</taxon>
        <taxon>Pinidae</taxon>
        <taxon>Conifers II</taxon>
        <taxon>Cupressales</taxon>
        <taxon>Taxaceae</taxon>
        <taxon>Taxus</taxon>
    </lineage>
</organism>
<evidence type="ECO:0000313" key="1">
    <source>
        <dbReference type="EMBL" id="KAH9295150.1"/>
    </source>
</evidence>